<evidence type="ECO:0000259" key="2">
    <source>
        <dbReference type="Pfam" id="PF00561"/>
    </source>
</evidence>
<proteinExistence type="predicted"/>
<name>A0A163YU23_9BRAD</name>
<feature type="domain" description="AB hydrolase-1" evidence="2">
    <location>
        <begin position="134"/>
        <end position="187"/>
    </location>
</feature>
<keyword evidence="3" id="KW-0378">Hydrolase</keyword>
<dbReference type="Gene3D" id="3.40.50.1820">
    <property type="entry name" value="alpha/beta hydrolase"/>
    <property type="match status" value="1"/>
</dbReference>
<dbReference type="InterPro" id="IPR029058">
    <property type="entry name" value="AB_hydrolase_fold"/>
</dbReference>
<dbReference type="Proteomes" id="UP000076574">
    <property type="component" value="Unassembled WGS sequence"/>
</dbReference>
<dbReference type="RefSeq" id="WP_068734375.1">
    <property type="nucleotide sequence ID" value="NZ_LVYV01000020.1"/>
</dbReference>
<gene>
    <name evidence="3" type="ORF">A4A58_29150</name>
</gene>
<evidence type="ECO:0000313" key="4">
    <source>
        <dbReference type="Proteomes" id="UP000076574"/>
    </source>
</evidence>
<dbReference type="GO" id="GO:0016787">
    <property type="term" value="F:hydrolase activity"/>
    <property type="evidence" value="ECO:0007669"/>
    <property type="project" value="UniProtKB-KW"/>
</dbReference>
<comment type="caution">
    <text evidence="3">The sequence shown here is derived from an EMBL/GenBank/DDBJ whole genome shotgun (WGS) entry which is preliminary data.</text>
</comment>
<dbReference type="EMBL" id="LVYV01000020">
    <property type="protein sequence ID" value="KZD22575.1"/>
    <property type="molecule type" value="Genomic_DNA"/>
</dbReference>
<dbReference type="AlphaFoldDB" id="A0A163YU23"/>
<dbReference type="OrthoDB" id="9814760at2"/>
<feature type="region of interest" description="Disordered" evidence="1">
    <location>
        <begin position="255"/>
        <end position="296"/>
    </location>
</feature>
<protein>
    <submittedName>
        <fullName evidence="3">Hydrolase</fullName>
    </submittedName>
</protein>
<dbReference type="InterPro" id="IPR000073">
    <property type="entry name" value="AB_hydrolase_1"/>
</dbReference>
<keyword evidence="4" id="KW-1185">Reference proteome</keyword>
<organism evidence="3 4">
    <name type="scientific">Tardiphaga robiniae</name>
    <dbReference type="NCBI Taxonomy" id="943830"/>
    <lineage>
        <taxon>Bacteria</taxon>
        <taxon>Pseudomonadati</taxon>
        <taxon>Pseudomonadota</taxon>
        <taxon>Alphaproteobacteria</taxon>
        <taxon>Hyphomicrobiales</taxon>
        <taxon>Nitrobacteraceae</taxon>
        <taxon>Tardiphaga</taxon>
    </lineage>
</organism>
<reference evidence="3 4" key="1">
    <citation type="submission" date="2016-03" db="EMBL/GenBank/DDBJ databases">
        <title>Microsymbionts genomes from the relict species Vavilovia formosa (Stev.) Fed.</title>
        <authorList>
            <person name="Kopat V."/>
            <person name="Chirak E."/>
            <person name="Kimeklis A."/>
            <person name="Andronov E."/>
        </authorList>
    </citation>
    <scope>NUCLEOTIDE SEQUENCE [LARGE SCALE GENOMIC DNA]</scope>
    <source>
        <strain evidence="3 4">Vaf07</strain>
    </source>
</reference>
<accession>A0A163YU23</accession>
<dbReference type="STRING" id="943830.A4A58_29150"/>
<evidence type="ECO:0000313" key="3">
    <source>
        <dbReference type="EMBL" id="KZD22575.1"/>
    </source>
</evidence>
<evidence type="ECO:0000256" key="1">
    <source>
        <dbReference type="SAM" id="MobiDB-lite"/>
    </source>
</evidence>
<sequence length="296" mass="32853">MKRGLLILLSVCVLTTAAYFTASKWAIRHETLTFFDASRNRPVQVDIAVRRDKEMQANAGMLTLPVAVLNHGNTVKFTEYSFLANVFAARGYMAVSIQHDLDTDAPLVTKVGELYVGRLPVYERGVQNIKYAVKELKKIQPNSDYDHLTLVGHSNGGDISMFYAKEFPDDVKKVVTLDNLRVPFMTDGKFKILSFRSHDSVFKPDPGVVPDDEICEKAGITVVNTGAQHTDMSDRGPETLKTRIQGLLDKFLDDDSKLSPVTGKPKIIEQPAHQSNAQDPGKTDPNKIAQYTPSVN</sequence>
<dbReference type="SUPFAM" id="SSF53474">
    <property type="entry name" value="alpha/beta-Hydrolases"/>
    <property type="match status" value="1"/>
</dbReference>
<dbReference type="Pfam" id="PF00561">
    <property type="entry name" value="Abhydrolase_1"/>
    <property type="match status" value="1"/>
</dbReference>